<evidence type="ECO:0000313" key="3">
    <source>
        <dbReference type="Proteomes" id="UP000233781"/>
    </source>
</evidence>
<organism evidence="2 3">
    <name type="scientific">Phycicoccus duodecadis</name>
    <dbReference type="NCBI Taxonomy" id="173053"/>
    <lineage>
        <taxon>Bacteria</taxon>
        <taxon>Bacillati</taxon>
        <taxon>Actinomycetota</taxon>
        <taxon>Actinomycetes</taxon>
        <taxon>Micrococcales</taxon>
        <taxon>Intrasporangiaceae</taxon>
        <taxon>Phycicoccus</taxon>
    </lineage>
</organism>
<name>A0A2N3YMR6_9MICO</name>
<keyword evidence="1" id="KW-1133">Transmembrane helix</keyword>
<accession>A0A2N3YMR6</accession>
<feature type="transmembrane region" description="Helical" evidence="1">
    <location>
        <begin position="42"/>
        <end position="66"/>
    </location>
</feature>
<dbReference type="EMBL" id="PJNE01000001">
    <property type="protein sequence ID" value="PKW28155.1"/>
    <property type="molecule type" value="Genomic_DNA"/>
</dbReference>
<keyword evidence="3" id="KW-1185">Reference proteome</keyword>
<reference evidence="2 3" key="1">
    <citation type="submission" date="2017-12" db="EMBL/GenBank/DDBJ databases">
        <title>Sequencing the genomes of 1000 Actinobacteria strains.</title>
        <authorList>
            <person name="Klenk H.-P."/>
        </authorList>
    </citation>
    <scope>NUCLEOTIDE SEQUENCE [LARGE SCALE GENOMIC DNA]</scope>
    <source>
        <strain evidence="2 3">DSM 12806</strain>
    </source>
</reference>
<dbReference type="RefSeq" id="WP_101396647.1">
    <property type="nucleotide sequence ID" value="NZ_PJNE01000001.1"/>
</dbReference>
<keyword evidence="1" id="KW-0812">Transmembrane</keyword>
<dbReference type="AlphaFoldDB" id="A0A2N3YMR6"/>
<sequence length="67" mass="7449">MSHWTSGLPKLDITPFDPTPLYEAVEQTNRERQEIETRRRTFLRPILAVLGLVALAAMVMGALALAA</sequence>
<evidence type="ECO:0000313" key="2">
    <source>
        <dbReference type="EMBL" id="PKW28155.1"/>
    </source>
</evidence>
<gene>
    <name evidence="2" type="ORF">ATL31_3011</name>
</gene>
<comment type="caution">
    <text evidence="2">The sequence shown here is derived from an EMBL/GenBank/DDBJ whole genome shotgun (WGS) entry which is preliminary data.</text>
</comment>
<dbReference type="Proteomes" id="UP000233781">
    <property type="component" value="Unassembled WGS sequence"/>
</dbReference>
<proteinExistence type="predicted"/>
<evidence type="ECO:0000256" key="1">
    <source>
        <dbReference type="SAM" id="Phobius"/>
    </source>
</evidence>
<keyword evidence="1" id="KW-0472">Membrane</keyword>
<protein>
    <submittedName>
        <fullName evidence="2">Uncharacterized protein</fullName>
    </submittedName>
</protein>